<feature type="transmembrane region" description="Helical" evidence="5">
    <location>
        <begin position="228"/>
        <end position="248"/>
    </location>
</feature>
<comment type="caution">
    <text evidence="6">The sequence shown here is derived from an EMBL/GenBank/DDBJ whole genome shotgun (WGS) entry which is preliminary data.</text>
</comment>
<keyword evidence="2 5" id="KW-0812">Transmembrane</keyword>
<protein>
    <submittedName>
        <fullName evidence="6">Uncharacterized protein</fullName>
    </submittedName>
</protein>
<accession>A0A9W8G0V8</accession>
<dbReference type="InterPro" id="IPR007568">
    <property type="entry name" value="RTA1"/>
</dbReference>
<evidence type="ECO:0000256" key="3">
    <source>
        <dbReference type="ARBA" id="ARBA00022989"/>
    </source>
</evidence>
<proteinExistence type="predicted"/>
<evidence type="ECO:0000313" key="7">
    <source>
        <dbReference type="Proteomes" id="UP001151518"/>
    </source>
</evidence>
<dbReference type="PANTHER" id="PTHR31465:SF1">
    <property type="entry name" value="PROTEIN RTA1-RELATED"/>
    <property type="match status" value="1"/>
</dbReference>
<organism evidence="6 7">
    <name type="scientific">Coemansia spiralis</name>
    <dbReference type="NCBI Taxonomy" id="417178"/>
    <lineage>
        <taxon>Eukaryota</taxon>
        <taxon>Fungi</taxon>
        <taxon>Fungi incertae sedis</taxon>
        <taxon>Zoopagomycota</taxon>
        <taxon>Kickxellomycotina</taxon>
        <taxon>Kickxellomycetes</taxon>
        <taxon>Kickxellales</taxon>
        <taxon>Kickxellaceae</taxon>
        <taxon>Coemansia</taxon>
    </lineage>
</organism>
<evidence type="ECO:0000256" key="5">
    <source>
        <dbReference type="SAM" id="Phobius"/>
    </source>
</evidence>
<keyword evidence="3 5" id="KW-1133">Transmembrane helix</keyword>
<dbReference type="OrthoDB" id="5555621at2759"/>
<feature type="transmembrane region" description="Helical" evidence="5">
    <location>
        <begin position="122"/>
        <end position="143"/>
    </location>
</feature>
<evidence type="ECO:0000256" key="1">
    <source>
        <dbReference type="ARBA" id="ARBA00004141"/>
    </source>
</evidence>
<evidence type="ECO:0000313" key="6">
    <source>
        <dbReference type="EMBL" id="KAJ2668852.1"/>
    </source>
</evidence>
<reference evidence="6" key="1">
    <citation type="submission" date="2022-07" db="EMBL/GenBank/DDBJ databases">
        <title>Phylogenomic reconstructions and comparative analyses of Kickxellomycotina fungi.</title>
        <authorList>
            <person name="Reynolds N.K."/>
            <person name="Stajich J.E."/>
            <person name="Barry K."/>
            <person name="Grigoriev I.V."/>
            <person name="Crous P."/>
            <person name="Smith M.E."/>
        </authorList>
    </citation>
    <scope>NUCLEOTIDE SEQUENCE</scope>
    <source>
        <strain evidence="6">NRRL 3115</strain>
    </source>
</reference>
<feature type="transmembrane region" description="Helical" evidence="5">
    <location>
        <begin position="20"/>
        <end position="40"/>
    </location>
</feature>
<sequence length="268" mass="28901">MSSNNPSDSLFNWPNYSPSKSAAFGVAAVYFALGIVLTVESVRAKNFWPSRLAVLVGLMLGGAFVARGVFAAKGGNNSDSFIAFSVLDSVAPNFINLVNYILLIILLRSATYPPSKRLIMSIRVLAIVLAVAFGAISAAGAAMLSSDSPSQLSTALKLVKASAAGQLANSLLFMIIANVLLHRYWEAPRGGRSVAIILIGGILIIARNAVRIVSAFYPKVALLRDSEAAWYCLDPLFTLIIVFTWAVLDLPKRCRMERPIDPQDYYGK</sequence>
<dbReference type="Pfam" id="PF04479">
    <property type="entry name" value="RTA1"/>
    <property type="match status" value="1"/>
</dbReference>
<dbReference type="AlphaFoldDB" id="A0A9W8G0V8"/>
<comment type="subcellular location">
    <subcellularLocation>
        <location evidence="1">Membrane</location>
        <topology evidence="1">Multi-pass membrane protein</topology>
    </subcellularLocation>
</comment>
<evidence type="ECO:0000256" key="4">
    <source>
        <dbReference type="ARBA" id="ARBA00023136"/>
    </source>
</evidence>
<feature type="transmembrane region" description="Helical" evidence="5">
    <location>
        <begin position="163"/>
        <end position="181"/>
    </location>
</feature>
<feature type="transmembrane region" description="Helical" evidence="5">
    <location>
        <begin position="52"/>
        <end position="70"/>
    </location>
</feature>
<name>A0A9W8G0V8_9FUNG</name>
<dbReference type="Proteomes" id="UP001151518">
    <property type="component" value="Unassembled WGS sequence"/>
</dbReference>
<dbReference type="GO" id="GO:0016020">
    <property type="term" value="C:membrane"/>
    <property type="evidence" value="ECO:0007669"/>
    <property type="project" value="UniProtKB-SubCell"/>
</dbReference>
<keyword evidence="4 5" id="KW-0472">Membrane</keyword>
<gene>
    <name evidence="6" type="ORF">GGI25_006331</name>
</gene>
<feature type="transmembrane region" description="Helical" evidence="5">
    <location>
        <begin position="193"/>
        <end position="216"/>
    </location>
</feature>
<feature type="transmembrane region" description="Helical" evidence="5">
    <location>
        <begin position="90"/>
        <end position="110"/>
    </location>
</feature>
<dbReference type="PANTHER" id="PTHR31465">
    <property type="entry name" value="PROTEIN RTA1-RELATED"/>
    <property type="match status" value="1"/>
</dbReference>
<dbReference type="EMBL" id="JANBTW010000173">
    <property type="protein sequence ID" value="KAJ2668852.1"/>
    <property type="molecule type" value="Genomic_DNA"/>
</dbReference>
<evidence type="ECO:0000256" key="2">
    <source>
        <dbReference type="ARBA" id="ARBA00022692"/>
    </source>
</evidence>